<evidence type="ECO:0000256" key="1">
    <source>
        <dbReference type="SAM" id="MobiDB-lite"/>
    </source>
</evidence>
<dbReference type="EMBL" id="CP163431">
    <property type="protein sequence ID" value="XDQ03308.1"/>
    <property type="molecule type" value="Genomic_DNA"/>
</dbReference>
<protein>
    <submittedName>
        <fullName evidence="2">Uncharacterized protein</fullName>
    </submittedName>
</protein>
<proteinExistence type="predicted"/>
<accession>A0AB39MET8</accession>
<name>A0AB39MET8_9ACTN</name>
<reference evidence="2" key="1">
    <citation type="submission" date="2024-07" db="EMBL/GenBank/DDBJ databases">
        <authorList>
            <person name="Yu S.T."/>
        </authorList>
    </citation>
    <scope>NUCLEOTIDE SEQUENCE</scope>
    <source>
        <strain evidence="2">R08</strain>
    </source>
</reference>
<dbReference type="AlphaFoldDB" id="A0AB39MET8"/>
<dbReference type="RefSeq" id="WP_369189248.1">
    <property type="nucleotide sequence ID" value="NZ_CP163431.1"/>
</dbReference>
<gene>
    <name evidence="2" type="ORF">AB5J58_25540</name>
</gene>
<evidence type="ECO:0000313" key="2">
    <source>
        <dbReference type="EMBL" id="XDQ03308.1"/>
    </source>
</evidence>
<feature type="region of interest" description="Disordered" evidence="1">
    <location>
        <begin position="42"/>
        <end position="74"/>
    </location>
</feature>
<sequence length="74" mass="7235">MSTTVNAPAPLPEDDEHPLVVALNIFAPGALSGVLTGADGRAGLGPEHEGGRGSAARMARYGGNVTPASVGPGT</sequence>
<organism evidence="2">
    <name type="scientific">Streptomyces sp. R08</name>
    <dbReference type="NCBI Taxonomy" id="3238624"/>
    <lineage>
        <taxon>Bacteria</taxon>
        <taxon>Bacillati</taxon>
        <taxon>Actinomycetota</taxon>
        <taxon>Actinomycetes</taxon>
        <taxon>Kitasatosporales</taxon>
        <taxon>Streptomycetaceae</taxon>
        <taxon>Streptomyces</taxon>
    </lineage>
</organism>